<organism evidence="1 2">
    <name type="scientific">Breznakiella homolactica</name>
    <dbReference type="NCBI Taxonomy" id="2798577"/>
    <lineage>
        <taxon>Bacteria</taxon>
        <taxon>Pseudomonadati</taxon>
        <taxon>Spirochaetota</taxon>
        <taxon>Spirochaetia</taxon>
        <taxon>Spirochaetales</taxon>
        <taxon>Breznakiellaceae</taxon>
        <taxon>Breznakiella</taxon>
    </lineage>
</organism>
<name>A0A7T7XQR5_9SPIR</name>
<protein>
    <submittedName>
        <fullName evidence="1">Uncharacterized protein</fullName>
    </submittedName>
</protein>
<keyword evidence="2" id="KW-1185">Reference proteome</keyword>
<evidence type="ECO:0000313" key="2">
    <source>
        <dbReference type="Proteomes" id="UP000595917"/>
    </source>
</evidence>
<gene>
    <name evidence="1" type="ORF">JFL75_07525</name>
</gene>
<reference evidence="1" key="1">
    <citation type="submission" date="2021-01" db="EMBL/GenBank/DDBJ databases">
        <title>Description of Breznakiella homolactica.</title>
        <authorList>
            <person name="Song Y."/>
            <person name="Brune A."/>
        </authorList>
    </citation>
    <scope>NUCLEOTIDE SEQUENCE</scope>
    <source>
        <strain evidence="1">RmG30</strain>
    </source>
</reference>
<evidence type="ECO:0000313" key="1">
    <source>
        <dbReference type="EMBL" id="QQO10756.1"/>
    </source>
</evidence>
<proteinExistence type="predicted"/>
<sequence length="48" mass="5393">MADEWILIHPNEITNPESQKYPGGPYDPPGSLGWQIPNLEDCNEVIDV</sequence>
<dbReference type="AlphaFoldDB" id="A0A7T7XQR5"/>
<accession>A0A7T7XQR5</accession>
<dbReference type="KEGG" id="bhc:JFL75_07525"/>
<dbReference type="Proteomes" id="UP000595917">
    <property type="component" value="Chromosome"/>
</dbReference>
<dbReference type="EMBL" id="CP067089">
    <property type="protein sequence ID" value="QQO10756.1"/>
    <property type="molecule type" value="Genomic_DNA"/>
</dbReference>
<dbReference type="RefSeq" id="WP_215628061.1">
    <property type="nucleotide sequence ID" value="NZ_CP067089.2"/>
</dbReference>